<sequence length="94" mass="10796">MVLLAYLESPSMGPPAIIWVTPSTGLFFWARLLNQGFFLSAFPPRRVLNFLLTPARAVSFKLPAWIFYWYHAYIPCDSCKKYLDFGSWGLLLST</sequence>
<feature type="transmembrane region" description="Helical" evidence="1">
    <location>
        <begin position="16"/>
        <end position="34"/>
    </location>
</feature>
<name>A0AAW2WG21_9LAMI</name>
<keyword evidence="1" id="KW-0472">Membrane</keyword>
<organism evidence="2">
    <name type="scientific">Sesamum latifolium</name>
    <dbReference type="NCBI Taxonomy" id="2727402"/>
    <lineage>
        <taxon>Eukaryota</taxon>
        <taxon>Viridiplantae</taxon>
        <taxon>Streptophyta</taxon>
        <taxon>Embryophyta</taxon>
        <taxon>Tracheophyta</taxon>
        <taxon>Spermatophyta</taxon>
        <taxon>Magnoliopsida</taxon>
        <taxon>eudicotyledons</taxon>
        <taxon>Gunneridae</taxon>
        <taxon>Pentapetalae</taxon>
        <taxon>asterids</taxon>
        <taxon>lamiids</taxon>
        <taxon>Lamiales</taxon>
        <taxon>Pedaliaceae</taxon>
        <taxon>Sesamum</taxon>
    </lineage>
</organism>
<keyword evidence="1" id="KW-0812">Transmembrane</keyword>
<comment type="caution">
    <text evidence="2">The sequence shown here is derived from an EMBL/GenBank/DDBJ whole genome shotgun (WGS) entry which is preliminary data.</text>
</comment>
<reference evidence="2" key="2">
    <citation type="journal article" date="2024" name="Plant">
        <title>Genomic evolution and insights into agronomic trait innovations of Sesamum species.</title>
        <authorList>
            <person name="Miao H."/>
            <person name="Wang L."/>
            <person name="Qu L."/>
            <person name="Liu H."/>
            <person name="Sun Y."/>
            <person name="Le M."/>
            <person name="Wang Q."/>
            <person name="Wei S."/>
            <person name="Zheng Y."/>
            <person name="Lin W."/>
            <person name="Duan Y."/>
            <person name="Cao H."/>
            <person name="Xiong S."/>
            <person name="Wang X."/>
            <person name="Wei L."/>
            <person name="Li C."/>
            <person name="Ma Q."/>
            <person name="Ju M."/>
            <person name="Zhao R."/>
            <person name="Li G."/>
            <person name="Mu C."/>
            <person name="Tian Q."/>
            <person name="Mei H."/>
            <person name="Zhang T."/>
            <person name="Gao T."/>
            <person name="Zhang H."/>
        </authorList>
    </citation>
    <scope>NUCLEOTIDE SEQUENCE</scope>
    <source>
        <strain evidence="2">KEN1</strain>
    </source>
</reference>
<feature type="transmembrane region" description="Helical" evidence="1">
    <location>
        <begin position="46"/>
        <end position="70"/>
    </location>
</feature>
<dbReference type="EMBL" id="JACGWN010000008">
    <property type="protein sequence ID" value="KAL0440196.1"/>
    <property type="molecule type" value="Genomic_DNA"/>
</dbReference>
<evidence type="ECO:0000313" key="2">
    <source>
        <dbReference type="EMBL" id="KAL0440196.1"/>
    </source>
</evidence>
<accession>A0AAW2WG21</accession>
<evidence type="ECO:0000256" key="1">
    <source>
        <dbReference type="SAM" id="Phobius"/>
    </source>
</evidence>
<proteinExistence type="predicted"/>
<gene>
    <name evidence="2" type="ORF">Slati_2502600</name>
</gene>
<protein>
    <submittedName>
        <fullName evidence="2">Uncharacterized protein</fullName>
    </submittedName>
</protein>
<keyword evidence="1" id="KW-1133">Transmembrane helix</keyword>
<dbReference type="AlphaFoldDB" id="A0AAW2WG21"/>
<reference evidence="2" key="1">
    <citation type="submission" date="2020-06" db="EMBL/GenBank/DDBJ databases">
        <authorList>
            <person name="Li T."/>
            <person name="Hu X."/>
            <person name="Zhang T."/>
            <person name="Song X."/>
            <person name="Zhang H."/>
            <person name="Dai N."/>
            <person name="Sheng W."/>
            <person name="Hou X."/>
            <person name="Wei L."/>
        </authorList>
    </citation>
    <scope>NUCLEOTIDE SEQUENCE</scope>
    <source>
        <strain evidence="2">KEN1</strain>
        <tissue evidence="2">Leaf</tissue>
    </source>
</reference>